<dbReference type="Pfam" id="PF07995">
    <property type="entry name" value="GSDH"/>
    <property type="match status" value="1"/>
</dbReference>
<protein>
    <submittedName>
        <fullName evidence="2">Glucose/arabinose dehydrogenase</fullName>
    </submittedName>
</protein>
<organism evidence="2 3">
    <name type="scientific">Sphingobacterium alimentarium</name>
    <dbReference type="NCBI Taxonomy" id="797292"/>
    <lineage>
        <taxon>Bacteria</taxon>
        <taxon>Pseudomonadati</taxon>
        <taxon>Bacteroidota</taxon>
        <taxon>Sphingobacteriia</taxon>
        <taxon>Sphingobacteriales</taxon>
        <taxon>Sphingobacteriaceae</taxon>
        <taxon>Sphingobacterium</taxon>
    </lineage>
</organism>
<sequence>MKHLFLVGTLSSLFFLPFSPLPQPRFDVYIPLSVRDTVQPVEKNKPNANYKPTFAGQTRVSGVTTKSAFQFNILTSQLKSPWGIAQLPDGRLLITEKEGVMRIVNSTGNISAPITGLPKVEARAQGGLLGLVLDPQFATNRMVYWAFTEPTSNGNHTAVAKGKLAKDEKSFTEVKVIYRSTPTHRGVLHYGGRLVFDKSDKLLVTIGERSDMATRPLAQDLKSTLGKIIRITKDGKPAANNPFAANKNALPEIYSYGHRNPQGIAFHPNGSLWSSEFGQRGGDELNLIKPGKNYGWPVITYGIEYSGKKIGEPTIQAKKGMEQPVYYWDPVLSPSGMTFYSGKAIAEWKNNLFITGLSSTHITRLVLKDNKVVGEERLLAKEGERFRDIIEGKNGELYTITDAGKLYVIKKK</sequence>
<dbReference type="OrthoDB" id="9770043at2"/>
<gene>
    <name evidence="2" type="ORF">EDC17_101067</name>
</gene>
<dbReference type="InterPro" id="IPR012938">
    <property type="entry name" value="Glc/Sorbosone_DH"/>
</dbReference>
<dbReference type="Gene3D" id="2.120.10.30">
    <property type="entry name" value="TolB, C-terminal domain"/>
    <property type="match status" value="1"/>
</dbReference>
<dbReference type="Proteomes" id="UP000295197">
    <property type="component" value="Unassembled WGS sequence"/>
</dbReference>
<name>A0A4R3VUQ1_9SPHI</name>
<feature type="domain" description="Glucose/Sorbosone dehydrogenase" evidence="1">
    <location>
        <begin position="78"/>
        <end position="406"/>
    </location>
</feature>
<comment type="caution">
    <text evidence="2">The sequence shown here is derived from an EMBL/GenBank/DDBJ whole genome shotgun (WGS) entry which is preliminary data.</text>
</comment>
<proteinExistence type="predicted"/>
<evidence type="ECO:0000313" key="2">
    <source>
        <dbReference type="EMBL" id="TCV18664.1"/>
    </source>
</evidence>
<dbReference type="AlphaFoldDB" id="A0A4R3VUQ1"/>
<dbReference type="EMBL" id="SMBZ01000010">
    <property type="protein sequence ID" value="TCV18664.1"/>
    <property type="molecule type" value="Genomic_DNA"/>
</dbReference>
<dbReference type="InterPro" id="IPR011041">
    <property type="entry name" value="Quinoprot_gluc/sorb_DH_b-prop"/>
</dbReference>
<evidence type="ECO:0000313" key="3">
    <source>
        <dbReference type="Proteomes" id="UP000295197"/>
    </source>
</evidence>
<keyword evidence="3" id="KW-1185">Reference proteome</keyword>
<dbReference type="InterPro" id="IPR011042">
    <property type="entry name" value="6-blade_b-propeller_TolB-like"/>
</dbReference>
<dbReference type="PANTHER" id="PTHR19328">
    <property type="entry name" value="HEDGEHOG-INTERACTING PROTEIN"/>
    <property type="match status" value="1"/>
</dbReference>
<dbReference type="RefSeq" id="WP_132777162.1">
    <property type="nucleotide sequence ID" value="NZ_SMBZ01000010.1"/>
</dbReference>
<reference evidence="2 3" key="1">
    <citation type="submission" date="2019-03" db="EMBL/GenBank/DDBJ databases">
        <title>Genomic Encyclopedia of Type Strains, Phase IV (KMG-IV): sequencing the most valuable type-strain genomes for metagenomic binning, comparative biology and taxonomic classification.</title>
        <authorList>
            <person name="Goeker M."/>
        </authorList>
    </citation>
    <scope>NUCLEOTIDE SEQUENCE [LARGE SCALE GENOMIC DNA]</scope>
    <source>
        <strain evidence="2 3">DSM 22362</strain>
    </source>
</reference>
<accession>A0A4R3VUQ1</accession>
<evidence type="ECO:0000259" key="1">
    <source>
        <dbReference type="Pfam" id="PF07995"/>
    </source>
</evidence>
<dbReference type="PANTHER" id="PTHR19328:SF75">
    <property type="entry name" value="ALDOSE SUGAR DEHYDROGENASE YLII"/>
    <property type="match status" value="1"/>
</dbReference>
<dbReference type="SUPFAM" id="SSF50952">
    <property type="entry name" value="Soluble quinoprotein glucose dehydrogenase"/>
    <property type="match status" value="1"/>
</dbReference>